<gene>
    <name evidence="1" type="ORF">ALP48_00136</name>
</gene>
<dbReference type="Pfam" id="PF14549">
    <property type="entry name" value="P22_Cro"/>
    <property type="match status" value="1"/>
</dbReference>
<comment type="caution">
    <text evidence="1">The sequence shown here is derived from an EMBL/GenBank/DDBJ whole genome shotgun (WGS) entry which is preliminary data.</text>
</comment>
<dbReference type="Gene3D" id="1.10.260.40">
    <property type="entry name" value="lambda repressor-like DNA-binding domains"/>
    <property type="match status" value="1"/>
</dbReference>
<evidence type="ECO:0000313" key="2">
    <source>
        <dbReference type="Proteomes" id="UP000268096"/>
    </source>
</evidence>
<dbReference type="EMBL" id="RBTH01000112">
    <property type="protein sequence ID" value="RMT48318.1"/>
    <property type="molecule type" value="Genomic_DNA"/>
</dbReference>
<dbReference type="AlphaFoldDB" id="A0A3M5LJU7"/>
<name>A0A3M5LJU7_PSESX</name>
<evidence type="ECO:0000313" key="1">
    <source>
        <dbReference type="EMBL" id="RMT48318.1"/>
    </source>
</evidence>
<accession>A0A3M5LJU7</accession>
<organism evidence="1 2">
    <name type="scientific">Pseudomonas syringae pv. solidagae</name>
    <dbReference type="NCBI Taxonomy" id="264458"/>
    <lineage>
        <taxon>Bacteria</taxon>
        <taxon>Pseudomonadati</taxon>
        <taxon>Pseudomonadota</taxon>
        <taxon>Gammaproteobacteria</taxon>
        <taxon>Pseudomonadales</taxon>
        <taxon>Pseudomonadaceae</taxon>
        <taxon>Pseudomonas</taxon>
        <taxon>Pseudomonas syringae</taxon>
    </lineage>
</organism>
<proteinExistence type="predicted"/>
<dbReference type="SUPFAM" id="SSF47413">
    <property type="entry name" value="lambda repressor-like DNA-binding domains"/>
    <property type="match status" value="1"/>
</dbReference>
<reference evidence="1 2" key="1">
    <citation type="submission" date="2018-08" db="EMBL/GenBank/DDBJ databases">
        <title>Recombination of ecologically and evolutionarily significant loci maintains genetic cohesion in the Pseudomonas syringae species complex.</title>
        <authorList>
            <person name="Dillon M."/>
            <person name="Thakur S."/>
            <person name="Almeida R.N.D."/>
            <person name="Weir B.S."/>
            <person name="Guttman D.S."/>
        </authorList>
    </citation>
    <scope>NUCLEOTIDE SEQUENCE [LARGE SCALE GENOMIC DNA]</scope>
    <source>
        <strain evidence="1 2">ICMP 16926</strain>
    </source>
</reference>
<dbReference type="Proteomes" id="UP000268096">
    <property type="component" value="Unassembled WGS sequence"/>
</dbReference>
<protein>
    <submittedName>
        <fullName evidence="1">Transcriptional regulator, Cro/CI family</fullName>
    </submittedName>
</protein>
<dbReference type="InterPro" id="IPR010982">
    <property type="entry name" value="Lambda_DNA-bd_dom_sf"/>
</dbReference>
<dbReference type="GO" id="GO:0003677">
    <property type="term" value="F:DNA binding"/>
    <property type="evidence" value="ECO:0007669"/>
    <property type="project" value="InterPro"/>
</dbReference>
<sequence length="66" mass="7340">MEVPMKRQEAIDFYGSIPALAKALKITYEAVRQWGEEIPELRQYQLEKLTNGKLKAGADSASQSAA</sequence>